<accession>A0A1I3FIP3</accession>
<reference evidence="4" key="1">
    <citation type="submission" date="2016-10" db="EMBL/GenBank/DDBJ databases">
        <authorList>
            <person name="Varghese N."/>
            <person name="Submissions S."/>
        </authorList>
    </citation>
    <scope>NUCLEOTIDE SEQUENCE [LARGE SCALE GENOMIC DNA]</scope>
    <source>
        <strain evidence="4">DSM 26348</strain>
    </source>
</reference>
<dbReference type="NCBIfam" id="TIGR02226">
    <property type="entry name" value="two_anch"/>
    <property type="match status" value="1"/>
</dbReference>
<dbReference type="RefSeq" id="WP_092049260.1">
    <property type="nucleotide sequence ID" value="NZ_FOQD01000005.1"/>
</dbReference>
<dbReference type="SUPFAM" id="SSF52317">
    <property type="entry name" value="Class I glutamine amidotransferase-like"/>
    <property type="match status" value="1"/>
</dbReference>
<evidence type="ECO:0000259" key="2">
    <source>
        <dbReference type="SMART" id="SM00327"/>
    </source>
</evidence>
<feature type="transmembrane region" description="Helical" evidence="1">
    <location>
        <begin position="57"/>
        <end position="74"/>
    </location>
</feature>
<dbReference type="InterPro" id="IPR002035">
    <property type="entry name" value="VWF_A"/>
</dbReference>
<dbReference type="Gene3D" id="3.40.50.410">
    <property type="entry name" value="von Willebrand factor, type A domain"/>
    <property type="match status" value="1"/>
</dbReference>
<gene>
    <name evidence="3" type="ORF">SAMN05421753_105267</name>
</gene>
<evidence type="ECO:0000313" key="4">
    <source>
        <dbReference type="Proteomes" id="UP000199518"/>
    </source>
</evidence>
<dbReference type="Gene3D" id="3.40.50.880">
    <property type="match status" value="1"/>
</dbReference>
<feature type="domain" description="VWFA" evidence="2">
    <location>
        <begin position="92"/>
        <end position="269"/>
    </location>
</feature>
<evidence type="ECO:0000313" key="3">
    <source>
        <dbReference type="EMBL" id="SFI11064.1"/>
    </source>
</evidence>
<dbReference type="InterPro" id="IPR024163">
    <property type="entry name" value="Aerotolerance_reg_N"/>
</dbReference>
<dbReference type="EMBL" id="FOQD01000005">
    <property type="protein sequence ID" value="SFI11064.1"/>
    <property type="molecule type" value="Genomic_DNA"/>
</dbReference>
<dbReference type="STRING" id="1576369.SAMN05421753_105267"/>
<keyword evidence="4" id="KW-1185">Reference proteome</keyword>
<dbReference type="InterPro" id="IPR011933">
    <property type="entry name" value="Double_TM_dom"/>
</dbReference>
<dbReference type="SMART" id="SM00327">
    <property type="entry name" value="VWA"/>
    <property type="match status" value="1"/>
</dbReference>
<organism evidence="3 4">
    <name type="scientific">Planctomicrobium piriforme</name>
    <dbReference type="NCBI Taxonomy" id="1576369"/>
    <lineage>
        <taxon>Bacteria</taxon>
        <taxon>Pseudomonadati</taxon>
        <taxon>Planctomycetota</taxon>
        <taxon>Planctomycetia</taxon>
        <taxon>Planctomycetales</taxon>
        <taxon>Planctomycetaceae</taxon>
        <taxon>Planctomicrobium</taxon>
    </lineage>
</organism>
<dbReference type="OrthoDB" id="247959at2"/>
<evidence type="ECO:0000256" key="1">
    <source>
        <dbReference type="SAM" id="Phobius"/>
    </source>
</evidence>
<feature type="transmembrane region" description="Helical" evidence="1">
    <location>
        <begin position="6"/>
        <end position="26"/>
    </location>
</feature>
<dbReference type="InterPro" id="IPR029062">
    <property type="entry name" value="Class_I_gatase-like"/>
</dbReference>
<protein>
    <submittedName>
        <fullName evidence="3">N-terminal double-transmembrane domain-containing protein</fullName>
    </submittedName>
</protein>
<name>A0A1I3FIP3_9PLAN</name>
<dbReference type="Pfam" id="PF07584">
    <property type="entry name" value="BatA"/>
    <property type="match status" value="1"/>
</dbReference>
<dbReference type="Proteomes" id="UP000199518">
    <property type="component" value="Unassembled WGS sequence"/>
</dbReference>
<keyword evidence="1" id="KW-1133">Transmembrane helix</keyword>
<proteinExistence type="predicted"/>
<dbReference type="InterPro" id="IPR036465">
    <property type="entry name" value="vWFA_dom_sf"/>
</dbReference>
<dbReference type="SUPFAM" id="SSF53300">
    <property type="entry name" value="vWA-like"/>
    <property type="match status" value="1"/>
</dbReference>
<dbReference type="Pfam" id="PF13519">
    <property type="entry name" value="VWA_2"/>
    <property type="match status" value="1"/>
</dbReference>
<sequence length="746" mass="81613">MAFGFLNALMLLGLVGVGLPVLAHLISKRRFDIVQWGAMRFLELGHRTRRRIRLQDFLLLFLRMALIACVALALSRPWGSGSLFGALGPDVKHDLVIVLDSSGSMAWQGAPQTPHLQAIQWIHDALEALRPGDTISLIDARRQPRRLIFPPTSDSKHVRDELAKLPGPSGTSRLPAAIEDALKILTTTSNPVRRVVVLSDDQSLAWNLDDELNWERIGELRRQFKQPPVIDVVTFGDNQGSRQNFSVGNISFSRDVTVPEFPLKIRTTIRQSGGDGPARKKIFLEIDGQRIQDQSQNVTLPPNGEATVEFDHVFPVAGEFVVSVSVEPDNLPQDDRSDGVVIITPGLPVLIVDGDARLDATKSEAFYLQSVFAASGTKSPWIKATVVPPDQLDDQKLAGMKAVFLCNVRSLTPRQWESLQAFVREGGGLIVAPGDRVDAAAWNKLDASAPPLLPAPFKKIETPEGPDADKGTMIDSASLETPWLQRFRKENGVDFVLSRFSKWWELDTLSPAKPPEPASPAKEPSPPLRILARTTAGSPLIVARKFGQGEVVQLAFPLNADWSTLPGKNDFVPFVYELAFLLTGQQSHRNVETGSPLFLPLTGNAHADDYRVTGPGIANQPASPMQRGRIPYAVFRETSVPGTYRFQRQGAQAVGQSSPFVVDDDRSESDLAALTDANWARLTDNFELVRVRTIGEVKQSAGGEAPRAEVWWLLLLAVLALLVSEAALTRRMVLGGHEALEVGAAG</sequence>
<dbReference type="AlphaFoldDB" id="A0A1I3FIP3"/>
<keyword evidence="1 3" id="KW-0812">Transmembrane</keyword>
<keyword evidence="1" id="KW-0472">Membrane</keyword>
<dbReference type="PANTHER" id="PTHR37464:SF1">
    <property type="entry name" value="BLL2463 PROTEIN"/>
    <property type="match status" value="1"/>
</dbReference>
<dbReference type="PANTHER" id="PTHR37464">
    <property type="entry name" value="BLL2463 PROTEIN"/>
    <property type="match status" value="1"/>
</dbReference>
<dbReference type="CDD" id="cd00198">
    <property type="entry name" value="vWFA"/>
    <property type="match status" value="1"/>
</dbReference>